<protein>
    <submittedName>
        <fullName evidence="2">Uncharacterized protein</fullName>
    </submittedName>
</protein>
<dbReference type="AlphaFoldDB" id="A0AAD7XFC5"/>
<organism evidence="2 3">
    <name type="scientific">Trametes cubensis</name>
    <dbReference type="NCBI Taxonomy" id="1111947"/>
    <lineage>
        <taxon>Eukaryota</taxon>
        <taxon>Fungi</taxon>
        <taxon>Dikarya</taxon>
        <taxon>Basidiomycota</taxon>
        <taxon>Agaricomycotina</taxon>
        <taxon>Agaricomycetes</taxon>
        <taxon>Polyporales</taxon>
        <taxon>Polyporaceae</taxon>
        <taxon>Trametes</taxon>
    </lineage>
</organism>
<proteinExistence type="predicted"/>
<feature type="region of interest" description="Disordered" evidence="1">
    <location>
        <begin position="145"/>
        <end position="167"/>
    </location>
</feature>
<keyword evidence="3" id="KW-1185">Reference proteome</keyword>
<accession>A0AAD7XFC5</accession>
<feature type="region of interest" description="Disordered" evidence="1">
    <location>
        <begin position="78"/>
        <end position="124"/>
    </location>
</feature>
<feature type="compositionally biased region" description="Basic and acidic residues" evidence="1">
    <location>
        <begin position="84"/>
        <end position="120"/>
    </location>
</feature>
<evidence type="ECO:0000256" key="1">
    <source>
        <dbReference type="SAM" id="MobiDB-lite"/>
    </source>
</evidence>
<name>A0AAD7XFC5_9APHY</name>
<evidence type="ECO:0000313" key="2">
    <source>
        <dbReference type="EMBL" id="KAJ8495078.1"/>
    </source>
</evidence>
<evidence type="ECO:0000313" key="3">
    <source>
        <dbReference type="Proteomes" id="UP001215151"/>
    </source>
</evidence>
<gene>
    <name evidence="2" type="ORF">ONZ51_g1901</name>
</gene>
<feature type="compositionally biased region" description="Low complexity" evidence="1">
    <location>
        <begin position="152"/>
        <end position="166"/>
    </location>
</feature>
<sequence length="202" mass="21906">MEVLLPRKLFVARPEASIVGVCENLATKSSGESSMMRDLLSLEGTTWPRQLDKTASPLLPSTRIFSPKDAPGAARRLCTYSAPPRDDGEPRTRERLGSKLATDKEQDRKHCGTPGKERGENAGGVSAGRGLECVAAILSPRAVREEDRCKMSPDLSDSSSRRSPLSLVDGAAEDSAWAWEDRCIPALDSVVAQTDLLLRRTS</sequence>
<comment type="caution">
    <text evidence="2">The sequence shown here is derived from an EMBL/GenBank/DDBJ whole genome shotgun (WGS) entry which is preliminary data.</text>
</comment>
<reference evidence="2" key="1">
    <citation type="submission" date="2022-11" db="EMBL/GenBank/DDBJ databases">
        <title>Genome Sequence of Cubamyces cubensis.</title>
        <authorList>
            <person name="Buettner E."/>
        </authorList>
    </citation>
    <scope>NUCLEOTIDE SEQUENCE</scope>
    <source>
        <strain evidence="2">MPL-01</strain>
    </source>
</reference>
<dbReference type="EMBL" id="JAPEVG010000028">
    <property type="protein sequence ID" value="KAJ8495078.1"/>
    <property type="molecule type" value="Genomic_DNA"/>
</dbReference>
<dbReference type="Proteomes" id="UP001215151">
    <property type="component" value="Unassembled WGS sequence"/>
</dbReference>